<feature type="region of interest" description="Disordered" evidence="1">
    <location>
        <begin position="82"/>
        <end position="105"/>
    </location>
</feature>
<name>A0AAD9DB82_9STRA</name>
<accession>A0AAD9DB82</accession>
<gene>
    <name evidence="3" type="ORF">QTG54_009348</name>
</gene>
<feature type="compositionally biased region" description="Acidic residues" evidence="1">
    <location>
        <begin position="82"/>
        <end position="97"/>
    </location>
</feature>
<evidence type="ECO:0000259" key="2">
    <source>
        <dbReference type="Pfam" id="PF20253"/>
    </source>
</evidence>
<reference evidence="3" key="1">
    <citation type="submission" date="2023-06" db="EMBL/GenBank/DDBJ databases">
        <title>Survivors Of The Sea: Transcriptome response of Skeletonema marinoi to long-term dormancy.</title>
        <authorList>
            <person name="Pinder M.I.M."/>
            <person name="Kourtchenko O."/>
            <person name="Robertson E.K."/>
            <person name="Larsson T."/>
            <person name="Maumus F."/>
            <person name="Osuna-Cruz C.M."/>
            <person name="Vancaester E."/>
            <person name="Stenow R."/>
            <person name="Vandepoele K."/>
            <person name="Ploug H."/>
            <person name="Bruchert V."/>
            <person name="Godhe A."/>
            <person name="Topel M."/>
        </authorList>
    </citation>
    <scope>NUCLEOTIDE SEQUENCE</scope>
    <source>
        <strain evidence="3">R05AC</strain>
    </source>
</reference>
<proteinExistence type="predicted"/>
<keyword evidence="4" id="KW-1185">Reference proteome</keyword>
<sequence length="331" mass="37974">MLRNLRLAISVRKKYSQNLVDGGDEGHSYFLLVLNYCLQVFRQCNIVSQPEQSNSKKDDDEDDNNSTDHFCNRFDALSMLGDDEGGDSDSEGEDEDIAPDRPEPQAKEYSYDDLMYFPDSAKCLLLFDTMAYHAHEYSRLLKNLKETMRMEAEGDYPTDRVPVEIMFQGIFANSIIRNIQELENELYEKMSCVEGLALPSLGLCFLSPFVNMLSDSVREKSPHARKWKDDFAFAFLADIVEAVFRCRMKEITGIANRFIQRWKMPNANKVHWLAHITMREVVKNAGTKAEMRCVAGLLRKVLIHCWNAAQHGCVRIVKISHGRLSMATTLY</sequence>
<evidence type="ECO:0000313" key="3">
    <source>
        <dbReference type="EMBL" id="KAK1739589.1"/>
    </source>
</evidence>
<dbReference type="AlphaFoldDB" id="A0AAD9DB82"/>
<dbReference type="Proteomes" id="UP001224775">
    <property type="component" value="Unassembled WGS sequence"/>
</dbReference>
<comment type="caution">
    <text evidence="3">The sequence shown here is derived from an EMBL/GenBank/DDBJ whole genome shotgun (WGS) entry which is preliminary data.</text>
</comment>
<organism evidence="3 4">
    <name type="scientific">Skeletonema marinoi</name>
    <dbReference type="NCBI Taxonomy" id="267567"/>
    <lineage>
        <taxon>Eukaryota</taxon>
        <taxon>Sar</taxon>
        <taxon>Stramenopiles</taxon>
        <taxon>Ochrophyta</taxon>
        <taxon>Bacillariophyta</taxon>
        <taxon>Coscinodiscophyceae</taxon>
        <taxon>Thalassiosirophycidae</taxon>
        <taxon>Thalassiosirales</taxon>
        <taxon>Skeletonemataceae</taxon>
        <taxon>Skeletonema</taxon>
        <taxon>Skeletonema marinoi-dohrnii complex</taxon>
    </lineage>
</organism>
<dbReference type="InterPro" id="IPR046539">
    <property type="entry name" value="DUF6604"/>
</dbReference>
<feature type="domain" description="DUF6604" evidence="2">
    <location>
        <begin position="2"/>
        <end position="111"/>
    </location>
</feature>
<evidence type="ECO:0000313" key="4">
    <source>
        <dbReference type="Proteomes" id="UP001224775"/>
    </source>
</evidence>
<evidence type="ECO:0000256" key="1">
    <source>
        <dbReference type="SAM" id="MobiDB-lite"/>
    </source>
</evidence>
<dbReference type="Pfam" id="PF20253">
    <property type="entry name" value="DUF6604"/>
    <property type="match status" value="1"/>
</dbReference>
<dbReference type="EMBL" id="JATAAI010000017">
    <property type="protein sequence ID" value="KAK1739589.1"/>
    <property type="molecule type" value="Genomic_DNA"/>
</dbReference>
<protein>
    <recommendedName>
        <fullName evidence="2">DUF6604 domain-containing protein</fullName>
    </recommendedName>
</protein>